<feature type="compositionally biased region" description="Polar residues" evidence="1">
    <location>
        <begin position="424"/>
        <end position="448"/>
    </location>
</feature>
<organism evidence="5 6">
    <name type="scientific">Epichloe festucae (strain Fl1)</name>
    <dbReference type="NCBI Taxonomy" id="877507"/>
    <lineage>
        <taxon>Eukaryota</taxon>
        <taxon>Fungi</taxon>
        <taxon>Dikarya</taxon>
        <taxon>Ascomycota</taxon>
        <taxon>Pezizomycotina</taxon>
        <taxon>Sordariomycetes</taxon>
        <taxon>Hypocreomycetidae</taxon>
        <taxon>Hypocreales</taxon>
        <taxon>Clavicipitaceae</taxon>
        <taxon>Epichloe</taxon>
    </lineage>
</organism>
<gene>
    <name evidence="5" type="ORF">C2857_003373</name>
</gene>
<feature type="region of interest" description="Disordered" evidence="1">
    <location>
        <begin position="120"/>
        <end position="180"/>
    </location>
</feature>
<dbReference type="Pfam" id="PF14420">
    <property type="entry name" value="Clr5"/>
    <property type="match status" value="1"/>
</dbReference>
<protein>
    <recommendedName>
        <fullName evidence="7">Clr5 domain-containing protein</fullName>
    </recommendedName>
</protein>
<evidence type="ECO:0000313" key="6">
    <source>
        <dbReference type="Proteomes" id="UP000594364"/>
    </source>
</evidence>
<dbReference type="Proteomes" id="UP000594364">
    <property type="component" value="Chromosome 2"/>
</dbReference>
<feature type="compositionally biased region" description="Basic residues" evidence="1">
    <location>
        <begin position="408"/>
        <end position="423"/>
    </location>
</feature>
<reference evidence="5 6" key="1">
    <citation type="journal article" date="2018" name="PLoS Genet.">
        <title>Repeat elements organise 3D genome structure and mediate transcription in the filamentous fungus Epichloe festucae.</title>
        <authorList>
            <person name="Winter D.J."/>
            <person name="Ganley A.R.D."/>
            <person name="Young C.A."/>
            <person name="Liachko I."/>
            <person name="Schardl C.L."/>
            <person name="Dupont P.Y."/>
            <person name="Berry D."/>
            <person name="Ram A."/>
            <person name="Scott B."/>
            <person name="Cox M.P."/>
        </authorList>
    </citation>
    <scope>NUCLEOTIDE SEQUENCE [LARGE SCALE GENOMIC DNA]</scope>
    <source>
        <strain evidence="5 6">Fl1</strain>
    </source>
</reference>
<feature type="region of interest" description="Disordered" evidence="1">
    <location>
        <begin position="358"/>
        <end position="448"/>
    </location>
</feature>
<sequence>MVYEWDEHQQTCYRLYIEEGKSLGEIKDHLKSVHDFAPSTRAFQTQFRRWNFPLKQRNIHKNDRVVRRVKELWEKNLAQREMLRILNEEEGFDITTRELMRVRVRNRWLLRMAKGDKPWGVDIQSGEEETQDPTTELTQSTLSPESQQGLSRDEAPVKLSKRQQRRKASGAAGQDGGIVRFPSETTLDNARIRLDLTIPTYRALRSHFTQICEAEGIIKKTDAGVVKWDAAKEKLIRQMPELQRAVWSVQEKIESRQVALEVICTDVTKRMRILEARMTLAQAKNILGINPEQFREMRSAFYQVLGEAGLTRKSNATTQQWENLKRDWARKSPKLRQILPNMDQEQGRALEVLAKDILKRQRDGRRRNEPKPQQQQSDLEPDLEPQPEPQSQNQSPDLSSPPEIPPMTKRRNKVPRMSLRRSPRNNSVNMGETLTGSNFDTTPEVSHTSQMAFSPANSTMGAQVLKSLQSQTSGASSGASSSQNGLPHPSRVLSSSSMLASMPLESQMGSSLLLGSDGQAPFMNQSFVQSQFTPAATPTPVYHQVQSVSTACAIFMRLHPSSSFLSGSHLWIATLTSDSVQELRQMAAEKFPGTMCVRIEGVLKDGKGGELPLPIEQDQELSAYIAHLHGAAPTFNVQLVWKTS</sequence>
<feature type="compositionally biased region" description="Basic and acidic residues" evidence="1">
    <location>
        <begin position="358"/>
        <end position="370"/>
    </location>
</feature>
<dbReference type="AlphaFoldDB" id="A0A7S9KNS9"/>
<evidence type="ECO:0008006" key="7">
    <source>
        <dbReference type="Google" id="ProtNLM"/>
    </source>
</evidence>
<dbReference type="InterPro" id="IPR056669">
    <property type="entry name" value="DUF7767"/>
</dbReference>
<feature type="compositionally biased region" description="Polar residues" evidence="1">
    <location>
        <begin position="132"/>
        <end position="150"/>
    </location>
</feature>
<evidence type="ECO:0000259" key="4">
    <source>
        <dbReference type="Pfam" id="PF24962"/>
    </source>
</evidence>
<evidence type="ECO:0000256" key="1">
    <source>
        <dbReference type="SAM" id="MobiDB-lite"/>
    </source>
</evidence>
<dbReference type="EMBL" id="CP031386">
    <property type="protein sequence ID" value="QPG96159.1"/>
    <property type="molecule type" value="Genomic_DNA"/>
</dbReference>
<dbReference type="PANTHER" id="PTHR38788">
    <property type="entry name" value="CLR5 DOMAIN-CONTAINING PROTEIN"/>
    <property type="match status" value="1"/>
</dbReference>
<evidence type="ECO:0000259" key="3">
    <source>
        <dbReference type="Pfam" id="PF24465"/>
    </source>
</evidence>
<feature type="compositionally biased region" description="Basic residues" evidence="1">
    <location>
        <begin position="159"/>
        <end position="168"/>
    </location>
</feature>
<keyword evidence="6" id="KW-1185">Reference proteome</keyword>
<proteinExistence type="predicted"/>
<evidence type="ECO:0000259" key="2">
    <source>
        <dbReference type="Pfam" id="PF14420"/>
    </source>
</evidence>
<feature type="domain" description="Clr5" evidence="2">
    <location>
        <begin position="1"/>
        <end position="53"/>
    </location>
</feature>
<feature type="domain" description="Tri-helical" evidence="3">
    <location>
        <begin position="283"/>
        <end position="363"/>
    </location>
</feature>
<name>A0A7S9KNS9_EPIFF</name>
<dbReference type="InterPro" id="IPR057940">
    <property type="entry name" value="Tri-helical_dom"/>
</dbReference>
<dbReference type="OrthoDB" id="4115389at2759"/>
<accession>A0A7S9KNS9</accession>
<dbReference type="Pfam" id="PF24465">
    <property type="entry name" value="Tri-helical"/>
    <property type="match status" value="2"/>
</dbReference>
<dbReference type="PANTHER" id="PTHR38788:SF5">
    <property type="entry name" value="CLR5 DOMAIN-CONTAINING PROTEIN"/>
    <property type="match status" value="1"/>
</dbReference>
<feature type="domain" description="Tri-helical" evidence="3">
    <location>
        <begin position="190"/>
        <end position="272"/>
    </location>
</feature>
<feature type="region of interest" description="Disordered" evidence="1">
    <location>
        <begin position="466"/>
        <end position="493"/>
    </location>
</feature>
<feature type="compositionally biased region" description="Low complexity" evidence="1">
    <location>
        <begin position="467"/>
        <end position="493"/>
    </location>
</feature>
<dbReference type="Pfam" id="PF24962">
    <property type="entry name" value="DUF7767"/>
    <property type="match status" value="1"/>
</dbReference>
<dbReference type="InterPro" id="IPR025676">
    <property type="entry name" value="Clr5_dom"/>
</dbReference>
<evidence type="ECO:0000313" key="5">
    <source>
        <dbReference type="EMBL" id="QPG96159.1"/>
    </source>
</evidence>
<feature type="domain" description="DUF7767" evidence="4">
    <location>
        <begin position="549"/>
        <end position="641"/>
    </location>
</feature>